<keyword evidence="2" id="KW-1185">Reference proteome</keyword>
<gene>
    <name evidence="1" type="ORF">V6575_00690</name>
</gene>
<sequence>MTPPASPDDHVLRLRRLTSELGQLEKRAETQAGQLNLLLLKHELQELIREMKAKGHEITAELSLAHSASQAAGAYLNQANRARSNRS</sequence>
<organism evidence="1 2">
    <name type="scientific">Roseibium algae</name>
    <dbReference type="NCBI Taxonomy" id="3123038"/>
    <lineage>
        <taxon>Bacteria</taxon>
        <taxon>Pseudomonadati</taxon>
        <taxon>Pseudomonadota</taxon>
        <taxon>Alphaproteobacteria</taxon>
        <taxon>Hyphomicrobiales</taxon>
        <taxon>Stappiaceae</taxon>
        <taxon>Roseibium</taxon>
    </lineage>
</organism>
<proteinExistence type="predicted"/>
<dbReference type="RefSeq" id="WP_340272059.1">
    <property type="nucleotide sequence ID" value="NZ_JBAKIA010000001.1"/>
</dbReference>
<accession>A0ABU8TEL0</accession>
<evidence type="ECO:0000313" key="1">
    <source>
        <dbReference type="EMBL" id="MEJ8472589.1"/>
    </source>
</evidence>
<protein>
    <submittedName>
        <fullName evidence="1">Uncharacterized protein</fullName>
    </submittedName>
</protein>
<name>A0ABU8TEL0_9HYPH</name>
<reference evidence="1 2" key="1">
    <citation type="submission" date="2024-02" db="EMBL/GenBank/DDBJ databases">
        <title>Roseibium algae sp. nov., isolated from marine alga (Grateloupia sp.), showing potential in myo-inositol conversion.</title>
        <authorList>
            <person name="Wang Y."/>
        </authorList>
    </citation>
    <scope>NUCLEOTIDE SEQUENCE [LARGE SCALE GENOMIC DNA]</scope>
    <source>
        <strain evidence="1 2">H3510</strain>
    </source>
</reference>
<comment type="caution">
    <text evidence="1">The sequence shown here is derived from an EMBL/GenBank/DDBJ whole genome shotgun (WGS) entry which is preliminary data.</text>
</comment>
<evidence type="ECO:0000313" key="2">
    <source>
        <dbReference type="Proteomes" id="UP001385499"/>
    </source>
</evidence>
<dbReference type="EMBL" id="JBAKIA010000001">
    <property type="protein sequence ID" value="MEJ8472589.1"/>
    <property type="molecule type" value="Genomic_DNA"/>
</dbReference>
<dbReference type="Proteomes" id="UP001385499">
    <property type="component" value="Unassembled WGS sequence"/>
</dbReference>